<dbReference type="InterPro" id="IPR012910">
    <property type="entry name" value="Plug_dom"/>
</dbReference>
<dbReference type="Pfam" id="PF07715">
    <property type="entry name" value="Plug"/>
    <property type="match status" value="1"/>
</dbReference>
<evidence type="ECO:0000256" key="7">
    <source>
        <dbReference type="ARBA" id="ARBA00023237"/>
    </source>
</evidence>
<feature type="signal peptide" evidence="10">
    <location>
        <begin position="1"/>
        <end position="27"/>
    </location>
</feature>
<evidence type="ECO:0000313" key="13">
    <source>
        <dbReference type="EMBL" id="GHA05106.1"/>
    </source>
</evidence>
<keyword evidence="7 8" id="KW-0998">Cell outer membrane</keyword>
<dbReference type="Pfam" id="PF00593">
    <property type="entry name" value="TonB_dep_Rec_b-barrel"/>
    <property type="match status" value="1"/>
</dbReference>
<dbReference type="RefSeq" id="WP_189399257.1">
    <property type="nucleotide sequence ID" value="NZ_BMXA01000002.1"/>
</dbReference>
<proteinExistence type="inferred from homology"/>
<reference evidence="13" key="2">
    <citation type="submission" date="2020-09" db="EMBL/GenBank/DDBJ databases">
        <authorList>
            <person name="Sun Q."/>
            <person name="Kim S."/>
        </authorList>
    </citation>
    <scope>NUCLEOTIDE SEQUENCE</scope>
    <source>
        <strain evidence="13">KCTC 12711</strain>
    </source>
</reference>
<keyword evidence="5 9" id="KW-0798">TonB box</keyword>
<name>A0A918VL73_9GAMM</name>
<evidence type="ECO:0000259" key="12">
    <source>
        <dbReference type="Pfam" id="PF07715"/>
    </source>
</evidence>
<dbReference type="AlphaFoldDB" id="A0A918VL73"/>
<accession>A0A918VL73</accession>
<keyword evidence="6 8" id="KW-0472">Membrane</keyword>
<feature type="domain" description="TonB-dependent receptor plug" evidence="12">
    <location>
        <begin position="49"/>
        <end position="170"/>
    </location>
</feature>
<dbReference type="PANTHER" id="PTHR47234">
    <property type="match status" value="1"/>
</dbReference>
<dbReference type="PROSITE" id="PS52016">
    <property type="entry name" value="TONB_DEPENDENT_REC_3"/>
    <property type="match status" value="1"/>
</dbReference>
<keyword evidence="3 8" id="KW-1134">Transmembrane beta strand</keyword>
<protein>
    <submittedName>
        <fullName evidence="13">Ligand-gated channel</fullName>
    </submittedName>
</protein>
<dbReference type="InterPro" id="IPR000531">
    <property type="entry name" value="Beta-barrel_TonB"/>
</dbReference>
<keyword evidence="14" id="KW-1185">Reference proteome</keyword>
<dbReference type="InterPro" id="IPR037066">
    <property type="entry name" value="Plug_dom_sf"/>
</dbReference>
<keyword evidence="2 8" id="KW-0813">Transport</keyword>
<dbReference type="InterPro" id="IPR039426">
    <property type="entry name" value="TonB-dep_rcpt-like"/>
</dbReference>
<evidence type="ECO:0000256" key="4">
    <source>
        <dbReference type="ARBA" id="ARBA00022692"/>
    </source>
</evidence>
<evidence type="ECO:0000256" key="5">
    <source>
        <dbReference type="ARBA" id="ARBA00023077"/>
    </source>
</evidence>
<keyword evidence="4 8" id="KW-0812">Transmembrane</keyword>
<dbReference type="SUPFAM" id="SSF56935">
    <property type="entry name" value="Porins"/>
    <property type="match status" value="1"/>
</dbReference>
<dbReference type="EMBL" id="BMXA01000002">
    <property type="protein sequence ID" value="GHA05106.1"/>
    <property type="molecule type" value="Genomic_DNA"/>
</dbReference>
<evidence type="ECO:0000256" key="8">
    <source>
        <dbReference type="PROSITE-ProRule" id="PRU01360"/>
    </source>
</evidence>
<evidence type="ECO:0000259" key="11">
    <source>
        <dbReference type="Pfam" id="PF00593"/>
    </source>
</evidence>
<evidence type="ECO:0000256" key="9">
    <source>
        <dbReference type="RuleBase" id="RU003357"/>
    </source>
</evidence>
<evidence type="ECO:0000256" key="10">
    <source>
        <dbReference type="SAM" id="SignalP"/>
    </source>
</evidence>
<dbReference type="PANTHER" id="PTHR47234:SF3">
    <property type="entry name" value="SECRETIN_TONB SHORT N-TERMINAL DOMAIN-CONTAINING PROTEIN"/>
    <property type="match status" value="1"/>
</dbReference>
<feature type="domain" description="TonB-dependent receptor-like beta-barrel" evidence="11">
    <location>
        <begin position="360"/>
        <end position="786"/>
    </location>
</feature>
<dbReference type="InterPro" id="IPR036942">
    <property type="entry name" value="Beta-barrel_TonB_sf"/>
</dbReference>
<dbReference type="GO" id="GO:0009279">
    <property type="term" value="C:cell outer membrane"/>
    <property type="evidence" value="ECO:0007669"/>
    <property type="project" value="UniProtKB-SubCell"/>
</dbReference>
<gene>
    <name evidence="13" type="primary">bfeA</name>
    <name evidence="13" type="ORF">GCM10008090_13330</name>
</gene>
<evidence type="ECO:0000256" key="6">
    <source>
        <dbReference type="ARBA" id="ARBA00023136"/>
    </source>
</evidence>
<evidence type="ECO:0000313" key="14">
    <source>
        <dbReference type="Proteomes" id="UP000614811"/>
    </source>
</evidence>
<evidence type="ECO:0000256" key="1">
    <source>
        <dbReference type="ARBA" id="ARBA00004571"/>
    </source>
</evidence>
<comment type="subcellular location">
    <subcellularLocation>
        <location evidence="1 8">Cell outer membrane</location>
        <topology evidence="1 8">Multi-pass membrane protein</topology>
    </subcellularLocation>
</comment>
<comment type="similarity">
    <text evidence="8 9">Belongs to the TonB-dependent receptor family.</text>
</comment>
<dbReference type="Gene3D" id="2.40.170.20">
    <property type="entry name" value="TonB-dependent receptor, beta-barrel domain"/>
    <property type="match status" value="1"/>
</dbReference>
<keyword evidence="10" id="KW-0732">Signal</keyword>
<evidence type="ECO:0000256" key="2">
    <source>
        <dbReference type="ARBA" id="ARBA00022448"/>
    </source>
</evidence>
<evidence type="ECO:0000256" key="3">
    <source>
        <dbReference type="ARBA" id="ARBA00022452"/>
    </source>
</evidence>
<reference evidence="13" key="1">
    <citation type="journal article" date="2014" name="Int. J. Syst. Evol. Microbiol.">
        <title>Complete genome sequence of Corynebacterium casei LMG S-19264T (=DSM 44701T), isolated from a smear-ripened cheese.</title>
        <authorList>
            <consortium name="US DOE Joint Genome Institute (JGI-PGF)"/>
            <person name="Walter F."/>
            <person name="Albersmeier A."/>
            <person name="Kalinowski J."/>
            <person name="Ruckert C."/>
        </authorList>
    </citation>
    <scope>NUCLEOTIDE SEQUENCE</scope>
    <source>
        <strain evidence="13">KCTC 12711</strain>
    </source>
</reference>
<organism evidence="13 14">
    <name type="scientific">Arenicella chitinivorans</name>
    <dbReference type="NCBI Taxonomy" id="1329800"/>
    <lineage>
        <taxon>Bacteria</taxon>
        <taxon>Pseudomonadati</taxon>
        <taxon>Pseudomonadota</taxon>
        <taxon>Gammaproteobacteria</taxon>
        <taxon>Arenicellales</taxon>
        <taxon>Arenicellaceae</taxon>
        <taxon>Arenicella</taxon>
    </lineage>
</organism>
<dbReference type="Gene3D" id="2.170.130.10">
    <property type="entry name" value="TonB-dependent receptor, plug domain"/>
    <property type="match status" value="1"/>
</dbReference>
<feature type="chain" id="PRO_5037410615" evidence="10">
    <location>
        <begin position="28"/>
        <end position="830"/>
    </location>
</feature>
<dbReference type="Proteomes" id="UP000614811">
    <property type="component" value="Unassembled WGS sequence"/>
</dbReference>
<comment type="caution">
    <text evidence="13">The sequence shown here is derived from an EMBL/GenBank/DDBJ whole genome shotgun (WGS) entry which is preliminary data.</text>
</comment>
<sequence>MRKFQPRALALAVAVASLGSVTTPSFAQEDRLIEEIVTIGTRGKPRSATDSVAAVDVISASDFVSQGGVDTSNLLRNVVPSFNVNDQPISDAATLVRPANLRGLAPDHTLVLVNGQRRHRAAVITWLGNGISDGSQGPDIAAIPALALQSVEVLRDGAAAQYGSDAIAGVINFNLKNSDSEGSVEARYGQYTEGEYQYTLAYNQGFAIGDGFLNLTAEFSEAEATDRSVQRSDAAGLIAAGYQGVNDPAQVWGSPEIDGDIKLWANFGTQLTESVELFGNANYNTKTVTGGFYYRNPTNRGGVYSADGGETLLIGDLTPNDGVDCPVVTLNGVTPDPDAFAQVASDPNCFSFQELIPGGFTPNFGGDVTDQSLLLGLRGETDGGLFWSVTGYYGANEADFFINNTVNASLGPNTPRDFNPGAYEQQDLNLNADFSMPLSDTVTLAFGAEYRNEEFSIVAGQAESYIDGGLGTQGFSTSTNGFPGFSPTIAGSFDRANTSVYTDLEWQASDALIVAAALRYEDFDDFGSTTNYKLGMNYAFTDTFGMRATVSSGFKAPTPGQSNASNISTQIIQGVLTNQGVIPPDSPAARLRGGGPLGPEESQNFTLGAYFSAGPVDVTLDYFDIDVDDRLSLSNDFVLTPEDLETLAGQGIDASDISQFRFFTNQFDTNTSGFDVVASWNTDWLGGSTNWNVAYNYTDTEVTRRNPNLLNDNRVNLIENGTPDTRWNFTANHQLEKVRLLARVSYYGEFYDNEAGGEFDSNVLLDLEAGYNYSDALTLTLGARNVTDEQGCSTNVCGQTPANALGLPYSQFSPFGFNGTFVYARATYNF</sequence>